<evidence type="ECO:0000259" key="2">
    <source>
        <dbReference type="Pfam" id="PF21882"/>
    </source>
</evidence>
<dbReference type="EMBL" id="JAZDQJ010000025">
    <property type="protein sequence ID" value="MEE1935456.1"/>
    <property type="molecule type" value="Genomic_DNA"/>
</dbReference>
<evidence type="ECO:0000313" key="4">
    <source>
        <dbReference type="Proteomes" id="UP001335100"/>
    </source>
</evidence>
<accession>A0ABU7HVB8</accession>
<dbReference type="Pfam" id="PF21882">
    <property type="entry name" value="Gp53-like_C"/>
    <property type="match status" value="1"/>
</dbReference>
<dbReference type="InterPro" id="IPR054075">
    <property type="entry name" value="Gp53-like_C"/>
</dbReference>
<dbReference type="RefSeq" id="WP_330076204.1">
    <property type="nucleotide sequence ID" value="NZ_JAZDQJ010000025.1"/>
</dbReference>
<dbReference type="Pfam" id="PF12571">
    <property type="entry name" value="Phage_tail_fib"/>
    <property type="match status" value="1"/>
</dbReference>
<dbReference type="PANTHER" id="PTHR35191">
    <property type="entry name" value="PROPHAGE SIDE TAIL FIBER PROTEIN HOMOLOG STFQ-RELATED"/>
    <property type="match status" value="1"/>
</dbReference>
<comment type="caution">
    <text evidence="3">The sequence shown here is derived from an EMBL/GenBank/DDBJ whole genome shotgun (WGS) entry which is preliminary data.</text>
</comment>
<feature type="domain" description="Putative tail fiber protein gp53-like C-terminal" evidence="2">
    <location>
        <begin position="528"/>
        <end position="606"/>
    </location>
</feature>
<proteinExistence type="predicted"/>
<dbReference type="InterPro" id="IPR051934">
    <property type="entry name" value="Phage_Tail_Fiber_Structural"/>
</dbReference>
<feature type="domain" description="Phage tail fibre protein N-terminal" evidence="1">
    <location>
        <begin position="6"/>
        <end position="152"/>
    </location>
</feature>
<reference evidence="3 4" key="1">
    <citation type="submission" date="2024-01" db="EMBL/GenBank/DDBJ databases">
        <title>Unpublished Manusciprt.</title>
        <authorList>
            <person name="Duman M."/>
            <person name="Valdes E.G."/>
            <person name="Ajmi N."/>
            <person name="Altun S."/>
            <person name="Saticioglu I.B."/>
        </authorList>
    </citation>
    <scope>NUCLEOTIDE SEQUENCE [LARGE SCALE GENOMIC DNA]</scope>
    <source>
        <strain evidence="3 4">148P</strain>
    </source>
</reference>
<dbReference type="InterPro" id="IPR022225">
    <property type="entry name" value="Phage_tail_fibre_N"/>
</dbReference>
<dbReference type="PANTHER" id="PTHR35191:SF1">
    <property type="entry name" value="PROPHAGE SIDE TAIL FIBER PROTEIN HOMOLOG STFQ-RELATED"/>
    <property type="match status" value="1"/>
</dbReference>
<dbReference type="Proteomes" id="UP001335100">
    <property type="component" value="Unassembled WGS sequence"/>
</dbReference>
<protein>
    <submittedName>
        <fullName evidence="3">Phage tail protein</fullName>
    </submittedName>
</protein>
<dbReference type="Gene3D" id="2.60.40.3940">
    <property type="match status" value="1"/>
</dbReference>
<evidence type="ECO:0000259" key="1">
    <source>
        <dbReference type="Pfam" id="PF12571"/>
    </source>
</evidence>
<sequence>MTDQNSQFFAILTAVGEAKQANANALGVPWTFAQMGVGDANNTEPVPSRTQTRLINERRRAPLNQLTVDPKDASIIIAEQVIPPDVGGWWIREIGLYDTAGDLVAVANCAPSYKPLLAQGTGKTQVVRLNLVVSSSANVQLKIDPAVVLATREYVDSSIISVLPKNKAAGTYTKVRINDRGVVQEGSNPTTLAGYGITDALPMTNPLPNGSLDLHGANYAFVTAINESAFGQNCYFDGTNWRRHDVSLPAISLSLSNNKLAVRRAAAGANPVVWSSTAVMLDTSNAGGLLSQARAVEGRISAIPETRFISTSPGTEDRPEGINYAAGVHITWGGGEQCIDFLGALNAQEEFFVRTCYQGAGTFRKLWTEANFTPALKANLVSPTFTGIPRVPTAAAGTVTDQAASTEFVQKALGNLTGEPTVLGANTVLTSAQAGGLFIVGGAYQTTLPALSSVPAGSAFHFLFTGSGAMLKGSGAEGIQGITGGNQYLPFIGEKVTLVKRSNAWYLAGGGLGAEAFFCSMGASGYQKFPSGMILQWGDTAAATGADQLHTLPIAFPNSFRKIFITQGYTAGSGSMGYASAGVSTLGAFTWRGSTINNGFQFFALGS</sequence>
<organism evidence="3 4">
    <name type="scientific">Pseudomonas ulcerans</name>
    <dbReference type="NCBI Taxonomy" id="3115852"/>
    <lineage>
        <taxon>Bacteria</taxon>
        <taxon>Pseudomonadati</taxon>
        <taxon>Pseudomonadota</taxon>
        <taxon>Gammaproteobacteria</taxon>
        <taxon>Pseudomonadales</taxon>
        <taxon>Pseudomonadaceae</taxon>
        <taxon>Pseudomonas</taxon>
    </lineage>
</organism>
<keyword evidence="4" id="KW-1185">Reference proteome</keyword>
<gene>
    <name evidence="3" type="ORF">V0R50_19675</name>
</gene>
<evidence type="ECO:0000313" key="3">
    <source>
        <dbReference type="EMBL" id="MEE1935456.1"/>
    </source>
</evidence>
<name>A0ABU7HVB8_9PSED</name>